<gene>
    <name evidence="1" type="ORF">BWK73_46495</name>
</gene>
<accession>A0A1Y1QAD1</accession>
<dbReference type="Pfam" id="PF08011">
    <property type="entry name" value="PDDEXK_9"/>
    <property type="match status" value="1"/>
</dbReference>
<organism evidence="1 2">
    <name type="scientific">Thiothrix lacustris</name>
    <dbReference type="NCBI Taxonomy" id="525917"/>
    <lineage>
        <taxon>Bacteria</taxon>
        <taxon>Pseudomonadati</taxon>
        <taxon>Pseudomonadota</taxon>
        <taxon>Gammaproteobacteria</taxon>
        <taxon>Thiotrichales</taxon>
        <taxon>Thiotrichaceae</taxon>
        <taxon>Thiothrix</taxon>
    </lineage>
</organism>
<dbReference type="Proteomes" id="UP000192491">
    <property type="component" value="Unassembled WGS sequence"/>
</dbReference>
<name>A0A1Y1QAD1_9GAMM</name>
<dbReference type="EMBL" id="MTEJ01000588">
    <property type="protein sequence ID" value="OQX01322.1"/>
    <property type="molecule type" value="Genomic_DNA"/>
</dbReference>
<sequence>MIAKNTARFKNTMAEYEGYYASVMYAFLCALSLDTRAEESSSKGRVDLALRFTLPDGQKQVYIFEFKMVKGTEGDGSAMRQIKEKDYAAYRDGQHRIFLIGMEFSAEVRNFVGWEWEEDGR</sequence>
<evidence type="ECO:0000313" key="1">
    <source>
        <dbReference type="EMBL" id="OQX01322.1"/>
    </source>
</evidence>
<comment type="caution">
    <text evidence="1">The sequence shown here is derived from an EMBL/GenBank/DDBJ whole genome shotgun (WGS) entry which is preliminary data.</text>
</comment>
<proteinExistence type="predicted"/>
<dbReference type="AlphaFoldDB" id="A0A1Y1QAD1"/>
<dbReference type="InterPro" id="IPR012547">
    <property type="entry name" value="PDDEXK_9"/>
</dbReference>
<protein>
    <recommendedName>
        <fullName evidence="3">PD-(D/E)XK nuclease superfamily protein</fullName>
    </recommendedName>
</protein>
<reference evidence="1 2" key="1">
    <citation type="submission" date="2017-01" db="EMBL/GenBank/DDBJ databases">
        <title>Novel large sulfur bacteria in the metagenomes of groundwater-fed chemosynthetic microbial mats in the Lake Huron basin.</title>
        <authorList>
            <person name="Sharrar A.M."/>
            <person name="Flood B.E."/>
            <person name="Bailey J.V."/>
            <person name="Jones D.S."/>
            <person name="Biddanda B."/>
            <person name="Ruberg S.A."/>
            <person name="Marcus D.N."/>
            <person name="Dick G.J."/>
        </authorList>
    </citation>
    <scope>NUCLEOTIDE SEQUENCE [LARGE SCALE GENOMIC DNA]</scope>
    <source>
        <strain evidence="1">A8</strain>
    </source>
</reference>
<evidence type="ECO:0000313" key="2">
    <source>
        <dbReference type="Proteomes" id="UP000192491"/>
    </source>
</evidence>
<evidence type="ECO:0008006" key="3">
    <source>
        <dbReference type="Google" id="ProtNLM"/>
    </source>
</evidence>